<dbReference type="InterPro" id="IPR029017">
    <property type="entry name" value="Enolase-like_N"/>
</dbReference>
<dbReference type="Gene3D" id="3.20.20.120">
    <property type="entry name" value="Enolase-like C-terminal domain"/>
    <property type="match status" value="1"/>
</dbReference>
<evidence type="ECO:0000259" key="4">
    <source>
        <dbReference type="SMART" id="SM00922"/>
    </source>
</evidence>
<dbReference type="GO" id="GO:0016052">
    <property type="term" value="P:carbohydrate catabolic process"/>
    <property type="evidence" value="ECO:0007669"/>
    <property type="project" value="TreeGrafter"/>
</dbReference>
<feature type="domain" description="Mandelate racemase/muconate lactonizing enzyme C-terminal" evidence="4">
    <location>
        <begin position="148"/>
        <end position="241"/>
    </location>
</feature>
<reference evidence="5" key="1">
    <citation type="journal article" date="2014" name="Int. J. Syst. Evol. Microbiol.">
        <title>Complete genome sequence of Corynebacterium casei LMG S-19264T (=DSM 44701T), isolated from a smear-ripened cheese.</title>
        <authorList>
            <consortium name="US DOE Joint Genome Institute (JGI-PGF)"/>
            <person name="Walter F."/>
            <person name="Albersmeier A."/>
            <person name="Kalinowski J."/>
            <person name="Ruckert C."/>
        </authorList>
    </citation>
    <scope>NUCLEOTIDE SEQUENCE</scope>
    <source>
        <strain evidence="5">CGMCC 1.3617</strain>
    </source>
</reference>
<evidence type="ECO:0000256" key="2">
    <source>
        <dbReference type="ARBA" id="ARBA00022723"/>
    </source>
</evidence>
<dbReference type="Pfam" id="PF13378">
    <property type="entry name" value="MR_MLE_C"/>
    <property type="match status" value="1"/>
</dbReference>
<dbReference type="CDD" id="cd03316">
    <property type="entry name" value="MR_like"/>
    <property type="match status" value="1"/>
</dbReference>
<dbReference type="InterPro" id="IPR046945">
    <property type="entry name" value="RHMD-like"/>
</dbReference>
<evidence type="ECO:0000256" key="3">
    <source>
        <dbReference type="ARBA" id="ARBA00022842"/>
    </source>
</evidence>
<keyword evidence="2" id="KW-0479">Metal-binding</keyword>
<gene>
    <name evidence="5" type="ORF">GCM10011320_24870</name>
</gene>
<evidence type="ECO:0000313" key="5">
    <source>
        <dbReference type="EMBL" id="GGJ16510.1"/>
    </source>
</evidence>
<dbReference type="GO" id="GO:0000287">
    <property type="term" value="F:magnesium ion binding"/>
    <property type="evidence" value="ECO:0007669"/>
    <property type="project" value="TreeGrafter"/>
</dbReference>
<protein>
    <submittedName>
        <fullName evidence="5">Enolase</fullName>
    </submittedName>
</protein>
<name>A0A917NPN2_9PROT</name>
<dbReference type="PANTHER" id="PTHR13794">
    <property type="entry name" value="ENOLASE SUPERFAMILY, MANDELATE RACEMASE"/>
    <property type="match status" value="1"/>
</dbReference>
<comment type="caution">
    <text evidence="5">The sequence shown here is derived from an EMBL/GenBank/DDBJ whole genome shotgun (WGS) entry which is preliminary data.</text>
</comment>
<dbReference type="Pfam" id="PF02746">
    <property type="entry name" value="MR_MLE_N"/>
    <property type="match status" value="1"/>
</dbReference>
<accession>A0A917NPN2</accession>
<dbReference type="SUPFAM" id="SSF51604">
    <property type="entry name" value="Enolase C-terminal domain-like"/>
    <property type="match status" value="1"/>
</dbReference>
<dbReference type="InterPro" id="IPR013342">
    <property type="entry name" value="Mandelate_racemase_C"/>
</dbReference>
<dbReference type="Proteomes" id="UP000661507">
    <property type="component" value="Unassembled WGS sequence"/>
</dbReference>
<comment type="cofactor">
    <cofactor evidence="1">
        <name>Mg(2+)</name>
        <dbReference type="ChEBI" id="CHEBI:18420"/>
    </cofactor>
</comment>
<dbReference type="SUPFAM" id="SSF54826">
    <property type="entry name" value="Enolase N-terminal domain-like"/>
    <property type="match status" value="1"/>
</dbReference>
<dbReference type="SMART" id="SM00922">
    <property type="entry name" value="MR_MLE"/>
    <property type="match status" value="1"/>
</dbReference>
<dbReference type="GO" id="GO:0016836">
    <property type="term" value="F:hydro-lyase activity"/>
    <property type="evidence" value="ECO:0007669"/>
    <property type="project" value="TreeGrafter"/>
</dbReference>
<dbReference type="PANTHER" id="PTHR13794:SF58">
    <property type="entry name" value="MITOCHONDRIAL ENOLASE SUPERFAMILY MEMBER 1"/>
    <property type="match status" value="1"/>
</dbReference>
<keyword evidence="3" id="KW-0460">Magnesium</keyword>
<dbReference type="RefSeq" id="WP_188967364.1">
    <property type="nucleotide sequence ID" value="NZ_BMKW01000005.1"/>
</dbReference>
<dbReference type="AlphaFoldDB" id="A0A917NPN2"/>
<dbReference type="InterPro" id="IPR013341">
    <property type="entry name" value="Mandelate_racemase_N_dom"/>
</dbReference>
<dbReference type="InterPro" id="IPR029065">
    <property type="entry name" value="Enolase_C-like"/>
</dbReference>
<dbReference type="Gene3D" id="3.30.390.10">
    <property type="entry name" value="Enolase-like, N-terminal domain"/>
    <property type="match status" value="1"/>
</dbReference>
<dbReference type="EMBL" id="BMKW01000005">
    <property type="protein sequence ID" value="GGJ16510.1"/>
    <property type="molecule type" value="Genomic_DNA"/>
</dbReference>
<keyword evidence="6" id="KW-1185">Reference proteome</keyword>
<reference evidence="5" key="2">
    <citation type="submission" date="2020-09" db="EMBL/GenBank/DDBJ databases">
        <authorList>
            <person name="Sun Q."/>
            <person name="Zhou Y."/>
        </authorList>
    </citation>
    <scope>NUCLEOTIDE SEQUENCE</scope>
    <source>
        <strain evidence="5">CGMCC 1.3617</strain>
    </source>
</reference>
<evidence type="ECO:0000313" key="6">
    <source>
        <dbReference type="Proteomes" id="UP000661507"/>
    </source>
</evidence>
<proteinExistence type="predicted"/>
<organism evidence="5 6">
    <name type="scientific">Neoroseomonas lacus</name>
    <dbReference type="NCBI Taxonomy" id="287609"/>
    <lineage>
        <taxon>Bacteria</taxon>
        <taxon>Pseudomonadati</taxon>
        <taxon>Pseudomonadota</taxon>
        <taxon>Alphaproteobacteria</taxon>
        <taxon>Acetobacterales</taxon>
        <taxon>Acetobacteraceae</taxon>
        <taxon>Neoroseomonas</taxon>
    </lineage>
</organism>
<evidence type="ECO:0000256" key="1">
    <source>
        <dbReference type="ARBA" id="ARBA00001946"/>
    </source>
</evidence>
<dbReference type="InterPro" id="IPR036849">
    <property type="entry name" value="Enolase-like_C_sf"/>
</dbReference>
<sequence length="358" mass="38420">MKITNVTTHHHRTDFTYGASAGGVGGNLHLKAMDTLLVRVETDAGIHGWGEGFGFTLVETTKDAIDRLIGPACIGQDVSDIAALMRMLARRFHNFGRNGPVTFGLSAIDIALWDIRAKAAGKPLHALLGNAARSSVPAYASLLRYGAPDDVARNVTDAIARGYRHIKLHEFDLRCIRAARDAAPRDVPLMLDINCVWDTEAEAVQFCEDVAGLNIAWVEEPIWPPEDIPAIARIRAAVDVPISAGECNGTVEEFCRTFETRAVDVAQPSITKIGGMSAMLEIAELAREAGVRLVPHCPYFGPGLLATLHFLAATEEAEPVEIYFADLRNAPYGAALVPKDGVIAVPTGPGLGLEPDLG</sequence>